<gene>
    <name evidence="2" type="ORF">GCM10010411_54370</name>
</gene>
<evidence type="ECO:0000313" key="3">
    <source>
        <dbReference type="Proteomes" id="UP001501509"/>
    </source>
</evidence>
<name>A0ABP6CBS6_9ACTN</name>
<reference evidence="3" key="1">
    <citation type="journal article" date="2019" name="Int. J. Syst. Evol. Microbiol.">
        <title>The Global Catalogue of Microorganisms (GCM) 10K type strain sequencing project: providing services to taxonomists for standard genome sequencing and annotation.</title>
        <authorList>
            <consortium name="The Broad Institute Genomics Platform"/>
            <consortium name="The Broad Institute Genome Sequencing Center for Infectious Disease"/>
            <person name="Wu L."/>
            <person name="Ma J."/>
        </authorList>
    </citation>
    <scope>NUCLEOTIDE SEQUENCE [LARGE SCALE GENOMIC DNA]</scope>
    <source>
        <strain evidence="3">JCM 6833</strain>
    </source>
</reference>
<organism evidence="2 3">
    <name type="scientific">Actinomadura fulvescens</name>
    <dbReference type="NCBI Taxonomy" id="46160"/>
    <lineage>
        <taxon>Bacteria</taxon>
        <taxon>Bacillati</taxon>
        <taxon>Actinomycetota</taxon>
        <taxon>Actinomycetes</taxon>
        <taxon>Streptosporangiales</taxon>
        <taxon>Thermomonosporaceae</taxon>
        <taxon>Actinomadura</taxon>
    </lineage>
</organism>
<feature type="region of interest" description="Disordered" evidence="1">
    <location>
        <begin position="1"/>
        <end position="22"/>
    </location>
</feature>
<protein>
    <recommendedName>
        <fullName evidence="4">Sulfotransferase</fullName>
    </recommendedName>
</protein>
<dbReference type="RefSeq" id="WP_344545272.1">
    <property type="nucleotide sequence ID" value="NZ_BAAATD010000007.1"/>
</dbReference>
<sequence>MSGRTEFLAGLPLAPETLPRPLPPPGPRDFVICGCPKTGTTLLAATLWQPPRVVVCSEPWDGMRMPPATLFGSLRRELRTGRLGRGRLDVPHLLAEHEVRWTEDGERPVRVMVDDGHLLGVKWPAFWRYLPLLPDTKFLVCLRHPYEVVHSFEYSSPTLREGYDYDTAFNRALNARLAEHPDTAVRRVKLYDAVNAEILRHLGRRNVLPVRHERWYSEPDALVDEVAGFLGVELAPGLVRLRRPRGGDAPEVRDLVRTHCTTAHALGYTLD</sequence>
<evidence type="ECO:0000256" key="1">
    <source>
        <dbReference type="SAM" id="MobiDB-lite"/>
    </source>
</evidence>
<dbReference type="EMBL" id="BAAATD010000007">
    <property type="protein sequence ID" value="GAA2612712.1"/>
    <property type="molecule type" value="Genomic_DNA"/>
</dbReference>
<proteinExistence type="predicted"/>
<dbReference type="Proteomes" id="UP001501509">
    <property type="component" value="Unassembled WGS sequence"/>
</dbReference>
<evidence type="ECO:0000313" key="2">
    <source>
        <dbReference type="EMBL" id="GAA2612712.1"/>
    </source>
</evidence>
<dbReference type="InterPro" id="IPR027417">
    <property type="entry name" value="P-loop_NTPase"/>
</dbReference>
<accession>A0ABP6CBS6</accession>
<dbReference type="Pfam" id="PF13469">
    <property type="entry name" value="Sulfotransfer_3"/>
    <property type="match status" value="1"/>
</dbReference>
<keyword evidence="3" id="KW-1185">Reference proteome</keyword>
<dbReference type="Gene3D" id="3.40.50.300">
    <property type="entry name" value="P-loop containing nucleotide triphosphate hydrolases"/>
    <property type="match status" value="1"/>
</dbReference>
<comment type="caution">
    <text evidence="2">The sequence shown here is derived from an EMBL/GenBank/DDBJ whole genome shotgun (WGS) entry which is preliminary data.</text>
</comment>
<dbReference type="SUPFAM" id="SSF52540">
    <property type="entry name" value="P-loop containing nucleoside triphosphate hydrolases"/>
    <property type="match status" value="1"/>
</dbReference>
<evidence type="ECO:0008006" key="4">
    <source>
        <dbReference type="Google" id="ProtNLM"/>
    </source>
</evidence>